<evidence type="ECO:0000313" key="1">
    <source>
        <dbReference type="EMBL" id="KMM33611.1"/>
    </source>
</evidence>
<evidence type="ECO:0008006" key="3">
    <source>
        <dbReference type="Google" id="ProtNLM"/>
    </source>
</evidence>
<evidence type="ECO:0000313" key="2">
    <source>
        <dbReference type="Proteomes" id="UP000036166"/>
    </source>
</evidence>
<sequence>MGKLIVKIEKGTDLFGAWAENVAGIYGQGETVQETKDSIMDGIKAYKKYNEVIPEELEGDIEIEWTYDIPSLLQYYSGIFSKPALEKLTGINQKQFFHYASGMVKPRPAQRKKISEALHKLGAELMTVKL</sequence>
<dbReference type="Proteomes" id="UP000036166">
    <property type="component" value="Unassembled WGS sequence"/>
</dbReference>
<dbReference type="EMBL" id="LFJV01000033">
    <property type="protein sequence ID" value="KMM33611.1"/>
    <property type="molecule type" value="Genomic_DNA"/>
</dbReference>
<dbReference type="RefSeq" id="WP_048315553.1">
    <property type="nucleotide sequence ID" value="NZ_CALLGB010000055.1"/>
</dbReference>
<name>A0A0J6CBN2_9BACT</name>
<proteinExistence type="predicted"/>
<protein>
    <recommendedName>
        <fullName evidence="3">Type II toxin-antitoxin system HicB family antitoxin</fullName>
    </recommendedName>
</protein>
<reference evidence="1 2" key="1">
    <citation type="submission" date="2015-06" db="EMBL/GenBank/DDBJ databases">
        <title>Draft Genome Sequence of Parabacteroides goldsteinii with Putative Novel Metallo-Beta-Lactamases Isolated from a Blood Culture from a Human Patient.</title>
        <authorList>
            <person name="Krogh T.J."/>
            <person name="Agergaard C.N."/>
            <person name="Moller-Jensen J."/>
            <person name="Justesen U.S."/>
        </authorList>
    </citation>
    <scope>NUCLEOTIDE SEQUENCE [LARGE SCALE GENOMIC DNA]</scope>
    <source>
        <strain evidence="1 2">910340</strain>
    </source>
</reference>
<gene>
    <name evidence="1" type="ORF">ACM15_11395</name>
</gene>
<accession>A0A0J6CBN2</accession>
<dbReference type="AlphaFoldDB" id="A0A0J6CBN2"/>
<organism evidence="1 2">
    <name type="scientific">Parabacteroides goldsteinii</name>
    <dbReference type="NCBI Taxonomy" id="328812"/>
    <lineage>
        <taxon>Bacteria</taxon>
        <taxon>Pseudomonadati</taxon>
        <taxon>Bacteroidota</taxon>
        <taxon>Bacteroidia</taxon>
        <taxon>Bacteroidales</taxon>
        <taxon>Tannerellaceae</taxon>
        <taxon>Parabacteroides</taxon>
    </lineage>
</organism>
<dbReference type="PATRIC" id="fig|328812.4.peg.2986"/>
<comment type="caution">
    <text evidence="1">The sequence shown here is derived from an EMBL/GenBank/DDBJ whole genome shotgun (WGS) entry which is preliminary data.</text>
</comment>